<organism evidence="4 5">
    <name type="scientific">Adlercreutzia mucosicola</name>
    <dbReference type="NCBI Taxonomy" id="580026"/>
    <lineage>
        <taxon>Bacteria</taxon>
        <taxon>Bacillati</taxon>
        <taxon>Actinomycetota</taxon>
        <taxon>Coriobacteriia</taxon>
        <taxon>Eggerthellales</taxon>
        <taxon>Eggerthellaceae</taxon>
        <taxon>Adlercreutzia</taxon>
    </lineage>
</organism>
<dbReference type="SUPFAM" id="SSF51735">
    <property type="entry name" value="NAD(P)-binding Rossmann-fold domains"/>
    <property type="match status" value="1"/>
</dbReference>
<evidence type="ECO:0000256" key="1">
    <source>
        <dbReference type="ARBA" id="ARBA00006484"/>
    </source>
</evidence>
<proteinExistence type="inferred from homology"/>
<evidence type="ECO:0000256" key="3">
    <source>
        <dbReference type="ARBA" id="ARBA00023002"/>
    </source>
</evidence>
<keyword evidence="3" id="KW-0560">Oxidoreductase</keyword>
<dbReference type="InterPro" id="IPR036291">
    <property type="entry name" value="NAD(P)-bd_dom_sf"/>
</dbReference>
<dbReference type="RefSeq" id="WP_160344513.1">
    <property type="nucleotide sequence ID" value="NZ_WSRR01000002.1"/>
</dbReference>
<gene>
    <name evidence="4" type="ORF">GKZ27_01460</name>
</gene>
<evidence type="ECO:0000313" key="5">
    <source>
        <dbReference type="Proteomes" id="UP000463388"/>
    </source>
</evidence>
<sequence>MSDSATANAATIQAQDGATMADNARTAQPLPAIDAGAYVDMCPHADAPITPDAPKRVALVTGASSGLGREFARQLDSLQVADELWLIARNEEALAAVAASLDTPCRIMAADLAHPEGVASVRAQLAAEQPRVTFLVNAAGFGKFGDWQTISEGAVNAMIDLNCRALVDMTHSALPFMGRGSRIIQVASAAAFVPLPHMNVYAASKAFVLRYTRALRWELHGTGITATALCPTWVKTGFEKVARASGGGQDVGHLLGEQDAATVVRRTLGANRTHLAVACASPQSAALRLVGKVVPSCITMAAWNALRRL</sequence>
<dbReference type="GO" id="GO:0005829">
    <property type="term" value="C:cytosol"/>
    <property type="evidence" value="ECO:0007669"/>
    <property type="project" value="TreeGrafter"/>
</dbReference>
<evidence type="ECO:0000313" key="4">
    <source>
        <dbReference type="EMBL" id="MVX60143.1"/>
    </source>
</evidence>
<dbReference type="PROSITE" id="PS00061">
    <property type="entry name" value="ADH_SHORT"/>
    <property type="match status" value="1"/>
</dbReference>
<dbReference type="PRINTS" id="PR00081">
    <property type="entry name" value="GDHRDH"/>
</dbReference>
<protein>
    <submittedName>
        <fullName evidence="4">SDR family NAD(P)-dependent oxidoreductase</fullName>
    </submittedName>
</protein>
<dbReference type="OrthoDB" id="3178062at2"/>
<dbReference type="AlphaFoldDB" id="A0A6N8JJU5"/>
<reference evidence="4 5" key="1">
    <citation type="submission" date="2019-12" db="EMBL/GenBank/DDBJ databases">
        <title>Microbes associate with the intestines of laboratory mice.</title>
        <authorList>
            <person name="Navarre W."/>
            <person name="Wong E."/>
        </authorList>
    </citation>
    <scope>NUCLEOTIDE SEQUENCE [LARGE SCALE GENOMIC DNA]</scope>
    <source>
        <strain evidence="4 5">NM66_B29</strain>
    </source>
</reference>
<comment type="similarity">
    <text evidence="1">Belongs to the short-chain dehydrogenases/reductases (SDR) family.</text>
</comment>
<keyword evidence="2" id="KW-0521">NADP</keyword>
<accession>A0A6N8JJU5</accession>
<dbReference type="PANTHER" id="PTHR43391:SF14">
    <property type="entry name" value="DEHYDROGENASE_REDUCTASE SDR FAMILY PROTEIN 7-LIKE"/>
    <property type="match status" value="1"/>
</dbReference>
<dbReference type="InterPro" id="IPR020904">
    <property type="entry name" value="Sc_DH/Rdtase_CS"/>
</dbReference>
<dbReference type="GO" id="GO:0016491">
    <property type="term" value="F:oxidoreductase activity"/>
    <property type="evidence" value="ECO:0007669"/>
    <property type="project" value="UniProtKB-KW"/>
</dbReference>
<dbReference type="Gene3D" id="3.40.50.720">
    <property type="entry name" value="NAD(P)-binding Rossmann-like Domain"/>
    <property type="match status" value="1"/>
</dbReference>
<dbReference type="CDD" id="cd05233">
    <property type="entry name" value="SDR_c"/>
    <property type="match status" value="1"/>
</dbReference>
<dbReference type="PANTHER" id="PTHR43391">
    <property type="entry name" value="RETINOL DEHYDROGENASE-RELATED"/>
    <property type="match status" value="1"/>
</dbReference>
<name>A0A6N8JJU5_9ACTN</name>
<dbReference type="InterPro" id="IPR002347">
    <property type="entry name" value="SDR_fam"/>
</dbReference>
<dbReference type="EMBL" id="WSRR01000002">
    <property type="protein sequence ID" value="MVX60143.1"/>
    <property type="molecule type" value="Genomic_DNA"/>
</dbReference>
<evidence type="ECO:0000256" key="2">
    <source>
        <dbReference type="ARBA" id="ARBA00022857"/>
    </source>
</evidence>
<keyword evidence="5" id="KW-1185">Reference proteome</keyword>
<dbReference type="Proteomes" id="UP000463388">
    <property type="component" value="Unassembled WGS sequence"/>
</dbReference>
<dbReference type="Pfam" id="PF00106">
    <property type="entry name" value="adh_short"/>
    <property type="match status" value="1"/>
</dbReference>
<comment type="caution">
    <text evidence="4">The sequence shown here is derived from an EMBL/GenBank/DDBJ whole genome shotgun (WGS) entry which is preliminary data.</text>
</comment>